<name>N1WT21_9LEPT</name>
<comment type="caution">
    <text evidence="1">The sequence shown here is derived from an EMBL/GenBank/DDBJ whole genome shotgun (WGS) entry which is preliminary data.</text>
</comment>
<organism evidence="1 2">
    <name type="scientific">Leptospira weilii serovar Ranarum str. ICFT</name>
    <dbReference type="NCBI Taxonomy" id="1218598"/>
    <lineage>
        <taxon>Bacteria</taxon>
        <taxon>Pseudomonadati</taxon>
        <taxon>Spirochaetota</taxon>
        <taxon>Spirochaetia</taxon>
        <taxon>Leptospirales</taxon>
        <taxon>Leptospiraceae</taxon>
        <taxon>Leptospira</taxon>
    </lineage>
</organism>
<accession>N1WT21</accession>
<gene>
    <name evidence="1" type="ORF">LEP1GSC060_0793</name>
</gene>
<sequence length="44" mass="5108">MVPGFFLRSCKSKFLLFLAGLPTFSVAKPIYVFYGQNFPFPRKF</sequence>
<evidence type="ECO:0000313" key="2">
    <source>
        <dbReference type="Proteomes" id="UP000012313"/>
    </source>
</evidence>
<proteinExistence type="predicted"/>
<dbReference type="Proteomes" id="UP000012313">
    <property type="component" value="Unassembled WGS sequence"/>
</dbReference>
<dbReference type="AlphaFoldDB" id="N1WT21"/>
<evidence type="ECO:0000313" key="1">
    <source>
        <dbReference type="EMBL" id="EMY78963.1"/>
    </source>
</evidence>
<protein>
    <submittedName>
        <fullName evidence="1">Uncharacterized protein</fullName>
    </submittedName>
</protein>
<reference evidence="1" key="1">
    <citation type="submission" date="2013-03" db="EMBL/GenBank/DDBJ databases">
        <authorList>
            <person name="Harkins D.M."/>
            <person name="Durkin A.S."/>
            <person name="Brinkac L.M."/>
            <person name="Haft D.H."/>
            <person name="Selengut J.D."/>
            <person name="Sanka R."/>
            <person name="DePew J."/>
            <person name="Purushe J."/>
            <person name="Hartskeerl R.A."/>
            <person name="Ahmed A."/>
            <person name="van der Linden H."/>
            <person name="Goris M.G.A."/>
            <person name="Vinetz J.M."/>
            <person name="Sutton G.G."/>
            <person name="Nierman W.C."/>
            <person name="Fouts D.E."/>
        </authorList>
    </citation>
    <scope>NUCLEOTIDE SEQUENCE [LARGE SCALE GENOMIC DNA]</scope>
    <source>
        <strain evidence="1">ICFT</strain>
    </source>
</reference>
<dbReference type="EMBL" id="AOHC02000015">
    <property type="protein sequence ID" value="EMY78963.1"/>
    <property type="molecule type" value="Genomic_DNA"/>
</dbReference>
<keyword evidence="2" id="KW-1185">Reference proteome</keyword>